<name>A0A1U9VIB0_9RALS</name>
<keyword evidence="1" id="KW-0472">Membrane</keyword>
<dbReference type="PANTHER" id="PTHR32309:SF31">
    <property type="entry name" value="CAPSULAR EXOPOLYSACCHARIDE FAMILY"/>
    <property type="match status" value="1"/>
</dbReference>
<evidence type="ECO:0000313" key="2">
    <source>
        <dbReference type="EMBL" id="AQW30434.1"/>
    </source>
</evidence>
<evidence type="ECO:0000313" key="3">
    <source>
        <dbReference type="Proteomes" id="UP000189628"/>
    </source>
</evidence>
<dbReference type="Proteomes" id="UP000189628">
    <property type="component" value="Chromosome"/>
</dbReference>
<evidence type="ECO:0000256" key="1">
    <source>
        <dbReference type="SAM" id="Phobius"/>
    </source>
</evidence>
<dbReference type="EMBL" id="CP019911">
    <property type="protein sequence ID" value="AQW30434.1"/>
    <property type="molecule type" value="Genomic_DNA"/>
</dbReference>
<dbReference type="AlphaFoldDB" id="A0A1U9VIB0"/>
<dbReference type="RefSeq" id="WP_013213298.1">
    <property type="nucleotide sequence ID" value="NZ_CP019911.1"/>
</dbReference>
<sequence>MNSDPRFDDDRPGDAAIVMLAQGAQFARRHVKKLVAVAVAGAALALGLALVLPKQWEASVVIQVGQITNEVMPGTSPSAPTPVETVGRAVERLQLPQFEDAVLQKLNLPTGINENASTDLIRRSLKATQLKNAELVEVTVRGFSQADAQRYAQAFSDALIGAHAVIAKPSLDKINANMAEVHRQISAEETRKGELSALMRVREQAKTDVKFSESVLLASMVAENDKQLQGLRQREINIQEQLNPERTFNTRLFGPVHVSRRHVFPSGLLFAAGGLVLGLLVAVGWGLIGDFRRGILGGRK</sequence>
<protein>
    <submittedName>
        <fullName evidence="2">Chain-length determining protein</fullName>
    </submittedName>
</protein>
<organism evidence="2 3">
    <name type="scientific">blood disease bacterium A2-HR MARDI</name>
    <dbReference type="NCBI Taxonomy" id="1944648"/>
    <lineage>
        <taxon>Bacteria</taxon>
        <taxon>Pseudomonadati</taxon>
        <taxon>Pseudomonadota</taxon>
        <taxon>Betaproteobacteria</taxon>
        <taxon>Burkholderiales</taxon>
        <taxon>Burkholderiaceae</taxon>
        <taxon>Ralstonia</taxon>
        <taxon>Ralstonia solanacearum species complex</taxon>
    </lineage>
</organism>
<dbReference type="InterPro" id="IPR050445">
    <property type="entry name" value="Bact_polysacc_biosynth/exp"/>
</dbReference>
<proteinExistence type="predicted"/>
<feature type="transmembrane region" description="Helical" evidence="1">
    <location>
        <begin position="268"/>
        <end position="291"/>
    </location>
</feature>
<keyword evidence="1" id="KW-0812">Transmembrane</keyword>
<feature type="transmembrane region" description="Helical" evidence="1">
    <location>
        <begin position="34"/>
        <end position="52"/>
    </location>
</feature>
<dbReference type="PANTHER" id="PTHR32309">
    <property type="entry name" value="TYROSINE-PROTEIN KINASE"/>
    <property type="match status" value="1"/>
</dbReference>
<accession>A0A1U9VIB0</accession>
<reference evidence="2 3" key="1">
    <citation type="submission" date="2017-02" db="EMBL/GenBank/DDBJ databases">
        <title>Blood Disease Bacterium A2-HR MARDI.</title>
        <authorList>
            <person name="Badrun R."/>
            <person name="Abu Bakar N."/>
            <person name="Laboh R."/>
        </authorList>
    </citation>
    <scope>NUCLEOTIDE SEQUENCE [LARGE SCALE GENOMIC DNA]</scope>
    <source>
        <strain evidence="2 3">A2-HR MARDI</strain>
    </source>
</reference>
<gene>
    <name evidence="2" type="ORF">B0B51_11005</name>
</gene>
<keyword evidence="1" id="KW-1133">Transmembrane helix</keyword>